<evidence type="ECO:0000313" key="2">
    <source>
        <dbReference type="EMBL" id="CAH3153212.1"/>
    </source>
</evidence>
<comment type="caution">
    <text evidence="2">The sequence shown here is derived from an EMBL/GenBank/DDBJ whole genome shotgun (WGS) entry which is preliminary data.</text>
</comment>
<keyword evidence="3" id="KW-1185">Reference proteome</keyword>
<organism evidence="2 3">
    <name type="scientific">Porites lobata</name>
    <dbReference type="NCBI Taxonomy" id="104759"/>
    <lineage>
        <taxon>Eukaryota</taxon>
        <taxon>Metazoa</taxon>
        <taxon>Cnidaria</taxon>
        <taxon>Anthozoa</taxon>
        <taxon>Hexacorallia</taxon>
        <taxon>Scleractinia</taxon>
        <taxon>Fungiina</taxon>
        <taxon>Poritidae</taxon>
        <taxon>Porites</taxon>
    </lineage>
</organism>
<proteinExistence type="predicted"/>
<protein>
    <submittedName>
        <fullName evidence="2">Uncharacterized protein</fullName>
    </submittedName>
</protein>
<dbReference type="EMBL" id="CALNXK010000096">
    <property type="protein sequence ID" value="CAH3153212.1"/>
    <property type="molecule type" value="Genomic_DNA"/>
</dbReference>
<accession>A0ABN8PXZ7</accession>
<dbReference type="Proteomes" id="UP001159405">
    <property type="component" value="Unassembled WGS sequence"/>
</dbReference>
<evidence type="ECO:0000313" key="3">
    <source>
        <dbReference type="Proteomes" id="UP001159405"/>
    </source>
</evidence>
<feature type="region of interest" description="Disordered" evidence="1">
    <location>
        <begin position="1"/>
        <end position="26"/>
    </location>
</feature>
<name>A0ABN8PXZ7_9CNID</name>
<evidence type="ECO:0000256" key="1">
    <source>
        <dbReference type="SAM" id="MobiDB-lite"/>
    </source>
</evidence>
<feature type="non-terminal residue" evidence="2">
    <location>
        <position position="1"/>
    </location>
</feature>
<sequence>LPNRKRASASQDGNHSQEGGSKRGKNISVSGLGSLYGKISTFPKKQNAFARWLEGERFFEVARTARFAEATAQVYVIDMISRGTDKNGLLERLIRELEIEDESLEKVYDLLCRSGLTLREIRDTTLQSYNQIWAIIALFINGYEL</sequence>
<reference evidence="2 3" key="1">
    <citation type="submission" date="2022-05" db="EMBL/GenBank/DDBJ databases">
        <authorList>
            <consortium name="Genoscope - CEA"/>
            <person name="William W."/>
        </authorList>
    </citation>
    <scope>NUCLEOTIDE SEQUENCE [LARGE SCALE GENOMIC DNA]</scope>
</reference>
<feature type="compositionally biased region" description="Polar residues" evidence="1">
    <location>
        <begin position="8"/>
        <end position="19"/>
    </location>
</feature>
<gene>
    <name evidence="2" type="ORF">PLOB_00049456</name>
</gene>